<name>A0AAV0UFL7_HYABA</name>
<evidence type="ECO:0000313" key="1">
    <source>
        <dbReference type="EMBL" id="CAI5735740.1"/>
    </source>
</evidence>
<dbReference type="AlphaFoldDB" id="A0AAV0UFL7"/>
<reference evidence="1" key="1">
    <citation type="submission" date="2022-12" db="EMBL/GenBank/DDBJ databases">
        <authorList>
            <person name="Webb A."/>
        </authorList>
    </citation>
    <scope>NUCLEOTIDE SEQUENCE</scope>
    <source>
        <strain evidence="1">Hp1</strain>
    </source>
</reference>
<organism evidence="1 2">
    <name type="scientific">Hyaloperonospora brassicae</name>
    <name type="common">Brassica downy mildew</name>
    <name type="synonym">Peronospora brassicae</name>
    <dbReference type="NCBI Taxonomy" id="162125"/>
    <lineage>
        <taxon>Eukaryota</taxon>
        <taxon>Sar</taxon>
        <taxon>Stramenopiles</taxon>
        <taxon>Oomycota</taxon>
        <taxon>Peronosporomycetes</taxon>
        <taxon>Peronosporales</taxon>
        <taxon>Peronosporaceae</taxon>
        <taxon>Hyaloperonospora</taxon>
    </lineage>
</organism>
<comment type="caution">
    <text evidence="1">The sequence shown here is derived from an EMBL/GenBank/DDBJ whole genome shotgun (WGS) entry which is preliminary data.</text>
</comment>
<sequence length="173" mass="19602">MVSRLLRTHTPDLGDHEDRALSEIFGEGGIIRQMLERLHNLLQFVDNAIHMATVRRREMLADPVLPNSVVDEAQNLAEDMKAVGILQEKHGVLKTAKLLFEAPPSDEMPEDAAKNLQIAQMLMWLKEFESPEALRKILTDHPGFVKGSEDDQFVEGVVDFFRAYHANFRAPES</sequence>
<keyword evidence="2" id="KW-1185">Reference proteome</keyword>
<evidence type="ECO:0008006" key="3">
    <source>
        <dbReference type="Google" id="ProtNLM"/>
    </source>
</evidence>
<proteinExistence type="predicted"/>
<gene>
    <name evidence="1" type="ORF">HBR001_LOCUS6589</name>
</gene>
<accession>A0AAV0UFL7</accession>
<dbReference type="EMBL" id="CANTFL010001287">
    <property type="protein sequence ID" value="CAI5735740.1"/>
    <property type="molecule type" value="Genomic_DNA"/>
</dbReference>
<protein>
    <recommendedName>
        <fullName evidence="3">EcoEI R protein C-terminal domain-containing protein</fullName>
    </recommendedName>
</protein>
<dbReference type="Proteomes" id="UP001162031">
    <property type="component" value="Unassembled WGS sequence"/>
</dbReference>
<evidence type="ECO:0000313" key="2">
    <source>
        <dbReference type="Proteomes" id="UP001162031"/>
    </source>
</evidence>